<dbReference type="EMBL" id="FR695866">
    <property type="protein sequence ID" value="CBX27608.1"/>
    <property type="molecule type" value="Genomic_DNA"/>
</dbReference>
<organism evidence="1">
    <name type="scientific">uncultured Desulfobacterium sp</name>
    <dbReference type="NCBI Taxonomy" id="201089"/>
    <lineage>
        <taxon>Bacteria</taxon>
        <taxon>Pseudomonadati</taxon>
        <taxon>Thermodesulfobacteriota</taxon>
        <taxon>Desulfobacteria</taxon>
        <taxon>Desulfobacterales</taxon>
        <taxon>Desulfobacteriaceae</taxon>
        <taxon>Desulfobacterium</taxon>
        <taxon>environmental samples</taxon>
    </lineage>
</organism>
<gene>
    <name evidence="1" type="ORF">N47_H24300</name>
</gene>
<dbReference type="SUPFAM" id="SSF54593">
    <property type="entry name" value="Glyoxalase/Bleomycin resistance protein/Dihydroxybiphenyl dioxygenase"/>
    <property type="match status" value="1"/>
</dbReference>
<reference evidence="1" key="1">
    <citation type="journal article" date="2011" name="Environ. Microbiol.">
        <title>Genomic insights into the metabolic potential of the polycyclic aromatic hydrocarbon degrading sulfate-reducing Deltaproteobacterium N47.</title>
        <authorList>
            <person name="Bergmann F."/>
            <person name="Selesi D."/>
            <person name="Weinmaier T."/>
            <person name="Tischler P."/>
            <person name="Rattei T."/>
            <person name="Meckenstock R.U."/>
        </authorList>
    </citation>
    <scope>NUCLEOTIDE SEQUENCE</scope>
</reference>
<dbReference type="InterPro" id="IPR029068">
    <property type="entry name" value="Glyas_Bleomycin-R_OHBP_Dase"/>
</dbReference>
<dbReference type="AlphaFoldDB" id="E1YAL4"/>
<evidence type="ECO:0000313" key="1">
    <source>
        <dbReference type="EMBL" id="CBX27608.1"/>
    </source>
</evidence>
<proteinExistence type="predicted"/>
<dbReference type="Gene3D" id="3.10.180.10">
    <property type="entry name" value="2,3-Dihydroxybiphenyl 1,2-Dioxygenase, domain 1"/>
    <property type="match status" value="1"/>
</dbReference>
<sequence length="148" mass="16505">MKVKGVNRVYIVTKDFDKAMALYSKLLGVTFHDAKVEHIFGVRCALSWEAGIELFSPLPGTTNPLAMGMVQHLETHGEGLYGVAFGVENADAGRDRAQEMGIAANLLEFDKDMIKQHFEDRFKIFKEYILDPQATCGVNVTLVEIEPK</sequence>
<name>E1YAL4_9BACT</name>
<accession>E1YAL4</accession>
<protein>
    <recommendedName>
        <fullName evidence="2">VOC domain-containing protein</fullName>
    </recommendedName>
</protein>
<dbReference type="Pfam" id="PF13669">
    <property type="entry name" value="Glyoxalase_4"/>
    <property type="match status" value="1"/>
</dbReference>
<evidence type="ECO:0008006" key="2">
    <source>
        <dbReference type="Google" id="ProtNLM"/>
    </source>
</evidence>